<evidence type="ECO:0000313" key="2">
    <source>
        <dbReference type="Proteomes" id="UP001059596"/>
    </source>
</evidence>
<organism evidence="1 2">
    <name type="scientific">Drosophila gunungcola</name>
    <name type="common">fruit fly</name>
    <dbReference type="NCBI Taxonomy" id="103775"/>
    <lineage>
        <taxon>Eukaryota</taxon>
        <taxon>Metazoa</taxon>
        <taxon>Ecdysozoa</taxon>
        <taxon>Arthropoda</taxon>
        <taxon>Hexapoda</taxon>
        <taxon>Insecta</taxon>
        <taxon>Pterygota</taxon>
        <taxon>Neoptera</taxon>
        <taxon>Endopterygota</taxon>
        <taxon>Diptera</taxon>
        <taxon>Brachycera</taxon>
        <taxon>Muscomorpha</taxon>
        <taxon>Ephydroidea</taxon>
        <taxon>Drosophilidae</taxon>
        <taxon>Drosophila</taxon>
        <taxon>Sophophora</taxon>
    </lineage>
</organism>
<name>A0A9P9Z013_9MUSC</name>
<proteinExistence type="predicted"/>
<gene>
    <name evidence="1" type="ORF">M5D96_002448</name>
</gene>
<dbReference type="EMBL" id="JAMKOV010000001">
    <property type="protein sequence ID" value="KAI8046246.1"/>
    <property type="molecule type" value="Genomic_DNA"/>
</dbReference>
<dbReference type="Proteomes" id="UP001059596">
    <property type="component" value="Chromosome 3R"/>
</dbReference>
<comment type="caution">
    <text evidence="1">The sequence shown here is derived from an EMBL/GenBank/DDBJ whole genome shotgun (WGS) entry which is preliminary data.</text>
</comment>
<dbReference type="InterPro" id="IPR031734">
    <property type="entry name" value="MBF2"/>
</dbReference>
<sequence length="131" mass="15020">MIFPKFLRAYIALVFLVSMTHHLTFANHIAIIGNYLPTDTLLLSQDVFVKGRKKGRIAHKFYYTQKTDPKVISAIILKNCHKFSFGSDGVLLEGGPNNIYTAIRLSARKNYNIDYNIKIYSNNRDLEKHGK</sequence>
<evidence type="ECO:0000313" key="1">
    <source>
        <dbReference type="EMBL" id="KAI8046246.1"/>
    </source>
</evidence>
<reference evidence="1" key="1">
    <citation type="journal article" date="2023" name="Genome Biol. Evol.">
        <title>Long-read-based Genome Assembly of Drosophila gunungcola Reveals Fewer Chemosensory Genes in Flower-breeding Species.</title>
        <authorList>
            <person name="Negi A."/>
            <person name="Liao B.Y."/>
            <person name="Yeh S.D."/>
        </authorList>
    </citation>
    <scope>NUCLEOTIDE SEQUENCE</scope>
    <source>
        <strain evidence="1">Sukarami</strain>
    </source>
</reference>
<protein>
    <submittedName>
        <fullName evidence="1">Uncharacterized protein</fullName>
    </submittedName>
</protein>
<accession>A0A9P9Z013</accession>
<keyword evidence="2" id="KW-1185">Reference proteome</keyword>
<dbReference type="AlphaFoldDB" id="A0A9P9Z013"/>
<dbReference type="Pfam" id="PF15868">
    <property type="entry name" value="MBF2"/>
    <property type="match status" value="1"/>
</dbReference>